<protein>
    <submittedName>
        <fullName evidence="2">Uncharacterized protein</fullName>
    </submittedName>
</protein>
<evidence type="ECO:0000313" key="3">
    <source>
        <dbReference type="Proteomes" id="UP000276133"/>
    </source>
</evidence>
<sequence length="114" mass="13828">MIYSYQLCDCFHFTELIFLNSIHVLKISFMAFLSSEEPNHVLGGTKDVSVATIYRACFSRSRLKFWRFYVLFLFFVLKFTMFYILLSFAESIYWWYKGCISCYNLQNMIWFFKT</sequence>
<evidence type="ECO:0000313" key="2">
    <source>
        <dbReference type="EMBL" id="RNA03238.1"/>
    </source>
</evidence>
<dbReference type="EMBL" id="REGN01008568">
    <property type="protein sequence ID" value="RNA03238.1"/>
    <property type="molecule type" value="Genomic_DNA"/>
</dbReference>
<keyword evidence="3" id="KW-1185">Reference proteome</keyword>
<comment type="caution">
    <text evidence="2">The sequence shown here is derived from an EMBL/GenBank/DDBJ whole genome shotgun (WGS) entry which is preliminary data.</text>
</comment>
<keyword evidence="1" id="KW-0812">Transmembrane</keyword>
<reference evidence="2 3" key="1">
    <citation type="journal article" date="2018" name="Sci. Rep.">
        <title>Genomic signatures of local adaptation to the degree of environmental predictability in rotifers.</title>
        <authorList>
            <person name="Franch-Gras L."/>
            <person name="Hahn C."/>
            <person name="Garcia-Roger E.M."/>
            <person name="Carmona M.J."/>
            <person name="Serra M."/>
            <person name="Gomez A."/>
        </authorList>
    </citation>
    <scope>NUCLEOTIDE SEQUENCE [LARGE SCALE GENOMIC DNA]</scope>
    <source>
        <strain evidence="2">HYR1</strain>
    </source>
</reference>
<organism evidence="2 3">
    <name type="scientific">Brachionus plicatilis</name>
    <name type="common">Marine rotifer</name>
    <name type="synonym">Brachionus muelleri</name>
    <dbReference type="NCBI Taxonomy" id="10195"/>
    <lineage>
        <taxon>Eukaryota</taxon>
        <taxon>Metazoa</taxon>
        <taxon>Spiralia</taxon>
        <taxon>Gnathifera</taxon>
        <taxon>Rotifera</taxon>
        <taxon>Eurotatoria</taxon>
        <taxon>Monogononta</taxon>
        <taxon>Pseudotrocha</taxon>
        <taxon>Ploima</taxon>
        <taxon>Brachionidae</taxon>
        <taxon>Brachionus</taxon>
    </lineage>
</organism>
<proteinExistence type="predicted"/>
<keyword evidence="1" id="KW-1133">Transmembrane helix</keyword>
<accession>A0A3M7PX33</accession>
<keyword evidence="1" id="KW-0472">Membrane</keyword>
<name>A0A3M7PX33_BRAPC</name>
<evidence type="ECO:0000256" key="1">
    <source>
        <dbReference type="SAM" id="Phobius"/>
    </source>
</evidence>
<gene>
    <name evidence="2" type="ORF">BpHYR1_018252</name>
</gene>
<feature type="transmembrane region" description="Helical" evidence="1">
    <location>
        <begin position="68"/>
        <end position="86"/>
    </location>
</feature>
<dbReference type="AlphaFoldDB" id="A0A3M7PX33"/>
<dbReference type="Proteomes" id="UP000276133">
    <property type="component" value="Unassembled WGS sequence"/>
</dbReference>